<protein>
    <submittedName>
        <fullName evidence="1">Uncharacterized protein</fullName>
    </submittedName>
</protein>
<proteinExistence type="predicted"/>
<reference evidence="1 2" key="1">
    <citation type="submission" date="2020-10" db="EMBL/GenBank/DDBJ databases">
        <title>Ca. Dormibacterota MAGs.</title>
        <authorList>
            <person name="Montgomery K."/>
        </authorList>
    </citation>
    <scope>NUCLEOTIDE SEQUENCE [LARGE SCALE GENOMIC DNA]</scope>
    <source>
        <strain evidence="1">SC8811_S16_3</strain>
    </source>
</reference>
<dbReference type="Proteomes" id="UP000620075">
    <property type="component" value="Unassembled WGS sequence"/>
</dbReference>
<name>A0A934KF66_9BACT</name>
<dbReference type="EMBL" id="JAEKNQ010000040">
    <property type="protein sequence ID" value="MBJ7603625.1"/>
    <property type="molecule type" value="Genomic_DNA"/>
</dbReference>
<gene>
    <name evidence="1" type="ORF">JF888_10610</name>
</gene>
<dbReference type="RefSeq" id="WP_338179951.1">
    <property type="nucleotide sequence ID" value="NZ_JAEKNQ010000040.1"/>
</dbReference>
<sequence length="80" mass="8869">MLIPLSALELAENEIVLEGFQAIFEEEPVTVTAVLERTCVCLTPAGDRRLINKRRLLVEPGDLPIRRRRFGPPASTSEPG</sequence>
<evidence type="ECO:0000313" key="1">
    <source>
        <dbReference type="EMBL" id="MBJ7603625.1"/>
    </source>
</evidence>
<dbReference type="AlphaFoldDB" id="A0A934KF66"/>
<evidence type="ECO:0000313" key="2">
    <source>
        <dbReference type="Proteomes" id="UP000620075"/>
    </source>
</evidence>
<organism evidence="1 2">
    <name type="scientific">Candidatus Dormiibacter inghamiae</name>
    <dbReference type="NCBI Taxonomy" id="3127013"/>
    <lineage>
        <taxon>Bacteria</taxon>
        <taxon>Bacillati</taxon>
        <taxon>Candidatus Dormiibacterota</taxon>
        <taxon>Candidatus Dormibacteria</taxon>
        <taxon>Candidatus Dormibacterales</taxon>
        <taxon>Candidatus Dormibacteraceae</taxon>
        <taxon>Candidatus Dormiibacter</taxon>
    </lineage>
</organism>
<accession>A0A934KF66</accession>
<comment type="caution">
    <text evidence="1">The sequence shown here is derived from an EMBL/GenBank/DDBJ whole genome shotgun (WGS) entry which is preliminary data.</text>
</comment>